<organism evidence="1 2">
    <name type="scientific">Mycolicibacterium nivoides</name>
    <dbReference type="NCBI Taxonomy" id="2487344"/>
    <lineage>
        <taxon>Bacteria</taxon>
        <taxon>Bacillati</taxon>
        <taxon>Actinomycetota</taxon>
        <taxon>Actinomycetes</taxon>
        <taxon>Mycobacteriales</taxon>
        <taxon>Mycobacteriaceae</taxon>
        <taxon>Mycolicibacterium</taxon>
    </lineage>
</organism>
<reference evidence="1 2" key="1">
    <citation type="submission" date="2024-12" db="EMBL/GenBank/DDBJ databases">
        <title>The coexistence of Mycolicibacterium septicum and Mycolicibacterium nivoides in clinical samples.</title>
        <authorList>
            <person name="Wang C."/>
            <person name="Feng Y."/>
            <person name="Zong Z."/>
        </authorList>
    </citation>
    <scope>NUCLEOTIDE SEQUENCE [LARGE SCALE GENOMIC DNA]</scope>
    <source>
        <strain evidence="1 2">120309</strain>
    </source>
</reference>
<sequence>MEEIQNVDTVQKLSQDDSVRNEAEVVSISRNALDVLIADLERSRRVGWARAYAAEAELARGDRTTGQASDLQPVAHQAEVSDEVLRQAAVSQISESLRVITRWFKPLWYGAAWDAGHRQLRQIRDEDLEWARGLWGDRRPGEHGYIDDRGVQTSSNAPRPRDWIEIVVGLLRAGVSEEIIEQSVRAAMTTSADPADLWSTFMDEVENRW</sequence>
<evidence type="ECO:0000313" key="2">
    <source>
        <dbReference type="Proteomes" id="UP001635816"/>
    </source>
</evidence>
<gene>
    <name evidence="1" type="ORF">ACK4CT_12000</name>
</gene>
<evidence type="ECO:0000313" key="1">
    <source>
        <dbReference type="EMBL" id="MFN6543903.1"/>
    </source>
</evidence>
<dbReference type="EMBL" id="JBKBDD010000003">
    <property type="protein sequence ID" value="MFN6543903.1"/>
    <property type="molecule type" value="Genomic_DNA"/>
</dbReference>
<comment type="caution">
    <text evidence="1">The sequence shown here is derived from an EMBL/GenBank/DDBJ whole genome shotgun (WGS) entry which is preliminary data.</text>
</comment>
<name>A0ABW9L7H5_9MYCO</name>
<dbReference type="Proteomes" id="UP001635816">
    <property type="component" value="Unassembled WGS sequence"/>
</dbReference>
<dbReference type="RefSeq" id="WP_409543299.1">
    <property type="nucleotide sequence ID" value="NZ_JBKBDD010000003.1"/>
</dbReference>
<protein>
    <submittedName>
        <fullName evidence="1">Uncharacterized protein</fullName>
    </submittedName>
</protein>
<keyword evidence="2" id="KW-1185">Reference proteome</keyword>
<proteinExistence type="predicted"/>
<accession>A0ABW9L7H5</accession>